<gene>
    <name evidence="2" type="ORF">ARMOST_07734</name>
</gene>
<name>A0A284R6L7_ARMOS</name>
<dbReference type="EMBL" id="FUEG01000005">
    <property type="protein sequence ID" value="SJL04368.1"/>
    <property type="molecule type" value="Genomic_DNA"/>
</dbReference>
<evidence type="ECO:0000313" key="3">
    <source>
        <dbReference type="Proteomes" id="UP000219338"/>
    </source>
</evidence>
<protein>
    <submittedName>
        <fullName evidence="2">Uncharacterized protein</fullName>
    </submittedName>
</protein>
<dbReference type="Proteomes" id="UP000219338">
    <property type="component" value="Unassembled WGS sequence"/>
</dbReference>
<dbReference type="AlphaFoldDB" id="A0A284R6L7"/>
<organism evidence="2 3">
    <name type="scientific">Armillaria ostoyae</name>
    <name type="common">Armillaria root rot fungus</name>
    <dbReference type="NCBI Taxonomy" id="47428"/>
    <lineage>
        <taxon>Eukaryota</taxon>
        <taxon>Fungi</taxon>
        <taxon>Dikarya</taxon>
        <taxon>Basidiomycota</taxon>
        <taxon>Agaricomycotina</taxon>
        <taxon>Agaricomycetes</taxon>
        <taxon>Agaricomycetidae</taxon>
        <taxon>Agaricales</taxon>
        <taxon>Marasmiineae</taxon>
        <taxon>Physalacriaceae</taxon>
        <taxon>Armillaria</taxon>
    </lineage>
</organism>
<keyword evidence="3" id="KW-1185">Reference proteome</keyword>
<proteinExistence type="predicted"/>
<feature type="region of interest" description="Disordered" evidence="1">
    <location>
        <begin position="1"/>
        <end position="21"/>
    </location>
</feature>
<reference evidence="3" key="1">
    <citation type="journal article" date="2017" name="Nat. Ecol. Evol.">
        <title>Genome expansion and lineage-specific genetic innovations in the forest pathogenic fungi Armillaria.</title>
        <authorList>
            <person name="Sipos G."/>
            <person name="Prasanna A.N."/>
            <person name="Walter M.C."/>
            <person name="O'Connor E."/>
            <person name="Balint B."/>
            <person name="Krizsan K."/>
            <person name="Kiss B."/>
            <person name="Hess J."/>
            <person name="Varga T."/>
            <person name="Slot J."/>
            <person name="Riley R."/>
            <person name="Boka B."/>
            <person name="Rigling D."/>
            <person name="Barry K."/>
            <person name="Lee J."/>
            <person name="Mihaltcheva S."/>
            <person name="LaButti K."/>
            <person name="Lipzen A."/>
            <person name="Waldron R."/>
            <person name="Moloney N.M."/>
            <person name="Sperisen C."/>
            <person name="Kredics L."/>
            <person name="Vagvoelgyi C."/>
            <person name="Patrignani A."/>
            <person name="Fitzpatrick D."/>
            <person name="Nagy I."/>
            <person name="Doyle S."/>
            <person name="Anderson J.B."/>
            <person name="Grigoriev I.V."/>
            <person name="Gueldener U."/>
            <person name="Muensterkoetter M."/>
            <person name="Nagy L.G."/>
        </authorList>
    </citation>
    <scope>NUCLEOTIDE SEQUENCE [LARGE SCALE GENOMIC DNA]</scope>
    <source>
        <strain evidence="3">C18/9</strain>
    </source>
</reference>
<sequence length="74" mass="8359">MYDTQRFRGHRKPTLRVGPANLASQPQLIAPLPSPQPLQPRTSDILHSALTSRRAELLRATDGRLRLRSLSNVY</sequence>
<evidence type="ECO:0000256" key="1">
    <source>
        <dbReference type="SAM" id="MobiDB-lite"/>
    </source>
</evidence>
<accession>A0A284R6L7</accession>
<evidence type="ECO:0000313" key="2">
    <source>
        <dbReference type="EMBL" id="SJL04368.1"/>
    </source>
</evidence>